<evidence type="ECO:0000256" key="1">
    <source>
        <dbReference type="ARBA" id="ARBA00002870"/>
    </source>
</evidence>
<dbReference type="SUPFAM" id="SSF51735">
    <property type="entry name" value="NAD(P)-binding Rossmann-fold domains"/>
    <property type="match status" value="1"/>
</dbReference>
<dbReference type="VEuPathDB" id="VectorBase:PHUM569750"/>
<dbReference type="EC" id="1.1.1.271" evidence="4"/>
<dbReference type="CTD" id="8234882"/>
<dbReference type="EMBL" id="DS235866">
    <property type="protein sequence ID" value="EEB19363.1"/>
    <property type="molecule type" value="Genomic_DNA"/>
</dbReference>
<dbReference type="FunCoup" id="E0W157">
    <property type="interactions" value="264"/>
</dbReference>
<evidence type="ECO:0000256" key="3">
    <source>
        <dbReference type="ARBA" id="ARBA00005959"/>
    </source>
</evidence>
<dbReference type="PANTHER" id="PTHR43238:SF1">
    <property type="entry name" value="GDP-L-FUCOSE SYNTHASE"/>
    <property type="match status" value="1"/>
</dbReference>
<sequence>MSEVIIVTGGTGLVGQAIAEIIKLEKKENENWIFLSSKDGDLSNLEETKKIFQKYKPTQVIHLAAMVGGLFHNMAHNLDFFRKNMQINDNVLATSLEYKVKKVVSCLSTCIFPDKTTYPIDETMLHQGPPHSSNFGYSYAKRMVDILNKGYHQQHNANFTSVIPCNVFGPHDNYNLQSSHVIPGLIRRMYVAIKSGENTFSVYGTGKPLRQFIYSLDLAKLMIWVLREYNEVEPIILSVDEKDEVSIAEAATEISRAFNFQGKITFDTSAADGQFKKTASNAKLRKYLPHFEFTPFSKAIKESVTWFQNNYERARK</sequence>
<dbReference type="InterPro" id="IPR001509">
    <property type="entry name" value="Epimerase_deHydtase"/>
</dbReference>
<dbReference type="PANTHER" id="PTHR43238">
    <property type="entry name" value="GDP-L-FUCOSE SYNTHASE"/>
    <property type="match status" value="1"/>
</dbReference>
<dbReference type="GO" id="GO:0050577">
    <property type="term" value="F:GDP-L-fucose synthase activity"/>
    <property type="evidence" value="ECO:0007669"/>
    <property type="project" value="UniProtKB-EC"/>
</dbReference>
<dbReference type="OMA" id="HPSNYGY"/>
<comment type="function">
    <text evidence="1">Catalyzes the two-step NADP-dependent conversion of GDP-4-dehydro-6-deoxy-D-mannose to GDP-fucose, involving an epimerase and a reductase reaction.</text>
</comment>
<dbReference type="AlphaFoldDB" id="E0W157"/>
<evidence type="ECO:0000256" key="2">
    <source>
        <dbReference type="ARBA" id="ARBA00004883"/>
    </source>
</evidence>
<dbReference type="HAMAP" id="MF_00956">
    <property type="entry name" value="GDP_fucose_synth"/>
    <property type="match status" value="1"/>
</dbReference>
<dbReference type="Pfam" id="PF01370">
    <property type="entry name" value="Epimerase"/>
    <property type="match status" value="1"/>
</dbReference>
<evidence type="ECO:0000256" key="7">
    <source>
        <dbReference type="ARBA" id="ARBA00023235"/>
    </source>
</evidence>
<feature type="domain" description="NAD-dependent epimerase/dehydratase" evidence="9">
    <location>
        <begin position="5"/>
        <end position="233"/>
    </location>
</feature>
<dbReference type="KEGG" id="phu:Phum_PHUM569750"/>
<keyword evidence="7" id="KW-0413">Isomerase</keyword>
<dbReference type="InterPro" id="IPR028614">
    <property type="entry name" value="GDP_fucose/colitose_synth"/>
</dbReference>
<evidence type="ECO:0000259" key="9">
    <source>
        <dbReference type="Pfam" id="PF01370"/>
    </source>
</evidence>
<protein>
    <recommendedName>
        <fullName evidence="4">GDP-L-fucose synthase</fullName>
        <ecNumber evidence="4">1.1.1.271</ecNumber>
    </recommendedName>
    <alternativeName>
        <fullName evidence="8">GDP-4-keto-6-deoxy-D-mannose-3,5-epimerase-4-reductase</fullName>
    </alternativeName>
</protein>
<dbReference type="GO" id="GO:0016853">
    <property type="term" value="F:isomerase activity"/>
    <property type="evidence" value="ECO:0007669"/>
    <property type="project" value="UniProtKB-KW"/>
</dbReference>
<dbReference type="GeneID" id="8234882"/>
<evidence type="ECO:0000313" key="10">
    <source>
        <dbReference type="EMBL" id="EEB19363.1"/>
    </source>
</evidence>
<dbReference type="EMBL" id="AAZO01006919">
    <property type="status" value="NOT_ANNOTATED_CDS"/>
    <property type="molecule type" value="Genomic_DNA"/>
</dbReference>
<dbReference type="STRING" id="121224.E0W157"/>
<name>E0W157_PEDHC</name>
<evidence type="ECO:0000256" key="5">
    <source>
        <dbReference type="ARBA" id="ARBA00022857"/>
    </source>
</evidence>
<dbReference type="RefSeq" id="XP_002432101.1">
    <property type="nucleotide sequence ID" value="XM_002432056.1"/>
</dbReference>
<dbReference type="Gene3D" id="3.90.25.10">
    <property type="entry name" value="UDP-galactose 4-epimerase, domain 1"/>
    <property type="match status" value="1"/>
</dbReference>
<evidence type="ECO:0000313" key="11">
    <source>
        <dbReference type="EnsemblMetazoa" id="PHUM569750-PA"/>
    </source>
</evidence>
<dbReference type="eggNOG" id="KOG1431">
    <property type="taxonomic scope" value="Eukaryota"/>
</dbReference>
<dbReference type="Proteomes" id="UP000009046">
    <property type="component" value="Unassembled WGS sequence"/>
</dbReference>
<comment type="similarity">
    <text evidence="3">Belongs to the NAD(P)-dependent epimerase/dehydratase family. Fucose synthase subfamily.</text>
</comment>
<dbReference type="CDD" id="cd05239">
    <property type="entry name" value="GDP_FS_SDR_e"/>
    <property type="match status" value="1"/>
</dbReference>
<evidence type="ECO:0000256" key="6">
    <source>
        <dbReference type="ARBA" id="ARBA00023002"/>
    </source>
</evidence>
<proteinExistence type="inferred from homology"/>
<reference evidence="10" key="1">
    <citation type="submission" date="2007-04" db="EMBL/GenBank/DDBJ databases">
        <title>Annotation of Pediculus humanus corporis strain USDA.</title>
        <authorList>
            <person name="Kirkness E."/>
            <person name="Hannick L."/>
            <person name="Hass B."/>
            <person name="Bruggner R."/>
            <person name="Lawson D."/>
            <person name="Bidwell S."/>
            <person name="Joardar V."/>
            <person name="Caler E."/>
            <person name="Walenz B."/>
            <person name="Inman J."/>
            <person name="Schobel S."/>
            <person name="Galinsky K."/>
            <person name="Amedeo P."/>
            <person name="Strausberg R."/>
        </authorList>
    </citation>
    <scope>NUCLEOTIDE SEQUENCE</scope>
    <source>
        <strain evidence="10">USDA</strain>
    </source>
</reference>
<reference evidence="10" key="2">
    <citation type="submission" date="2007-04" db="EMBL/GenBank/DDBJ databases">
        <title>The genome of the human body louse.</title>
        <authorList>
            <consortium name="The Human Body Louse Genome Consortium"/>
            <person name="Kirkness E."/>
            <person name="Walenz B."/>
            <person name="Hass B."/>
            <person name="Bruggner R."/>
            <person name="Strausberg R."/>
        </authorList>
    </citation>
    <scope>NUCLEOTIDE SEQUENCE</scope>
    <source>
        <strain evidence="10">USDA</strain>
    </source>
</reference>
<dbReference type="GO" id="GO:0042351">
    <property type="term" value="P:'de novo' GDP-L-fucose biosynthetic process"/>
    <property type="evidence" value="ECO:0007669"/>
    <property type="project" value="UniProtKB-UniPathway"/>
</dbReference>
<gene>
    <name evidence="11" type="primary">8234882</name>
    <name evidence="10" type="ORF">Phum_PHUM569750</name>
</gene>
<dbReference type="Gene3D" id="3.40.50.720">
    <property type="entry name" value="NAD(P)-binding Rossmann-like Domain"/>
    <property type="match status" value="1"/>
</dbReference>
<evidence type="ECO:0000256" key="4">
    <source>
        <dbReference type="ARBA" id="ARBA00012371"/>
    </source>
</evidence>
<dbReference type="HOGENOM" id="CLU_007383_18_2_1"/>
<dbReference type="InterPro" id="IPR036291">
    <property type="entry name" value="NAD(P)-bd_dom_sf"/>
</dbReference>
<dbReference type="UniPathway" id="UPA00128">
    <property type="reaction ID" value="UER00191"/>
</dbReference>
<dbReference type="InParanoid" id="E0W157"/>
<evidence type="ECO:0000313" key="12">
    <source>
        <dbReference type="Proteomes" id="UP000009046"/>
    </source>
</evidence>
<accession>E0W157</accession>
<reference evidence="11" key="3">
    <citation type="submission" date="2021-02" db="UniProtKB">
        <authorList>
            <consortium name="EnsemblMetazoa"/>
        </authorList>
    </citation>
    <scope>IDENTIFICATION</scope>
    <source>
        <strain evidence="11">USDA</strain>
    </source>
</reference>
<keyword evidence="5" id="KW-0521">NADP</keyword>
<organism>
    <name type="scientific">Pediculus humanus subsp. corporis</name>
    <name type="common">Body louse</name>
    <dbReference type="NCBI Taxonomy" id="121224"/>
    <lineage>
        <taxon>Eukaryota</taxon>
        <taxon>Metazoa</taxon>
        <taxon>Ecdysozoa</taxon>
        <taxon>Arthropoda</taxon>
        <taxon>Hexapoda</taxon>
        <taxon>Insecta</taxon>
        <taxon>Pterygota</taxon>
        <taxon>Neoptera</taxon>
        <taxon>Paraneoptera</taxon>
        <taxon>Psocodea</taxon>
        <taxon>Troctomorpha</taxon>
        <taxon>Phthiraptera</taxon>
        <taxon>Anoplura</taxon>
        <taxon>Pediculidae</taxon>
        <taxon>Pediculus</taxon>
    </lineage>
</organism>
<dbReference type="EnsemblMetazoa" id="PHUM569750-RA">
    <property type="protein sequence ID" value="PHUM569750-PA"/>
    <property type="gene ID" value="PHUM569750"/>
</dbReference>
<keyword evidence="12" id="KW-1185">Reference proteome</keyword>
<dbReference type="OrthoDB" id="202470at2759"/>
<keyword evidence="6 10" id="KW-0560">Oxidoreductase</keyword>
<evidence type="ECO:0000256" key="8">
    <source>
        <dbReference type="ARBA" id="ARBA00032995"/>
    </source>
</evidence>
<comment type="pathway">
    <text evidence="2">Nucleotide-sugar biosynthesis; GDP-L-fucose biosynthesis via de novo pathway; GDP-L-fucose from GDP-alpha-D-mannose: step 2/2.</text>
</comment>